<dbReference type="KEGG" id="mis:MICPUN_60389"/>
<dbReference type="GeneID" id="8245043"/>
<dbReference type="OrthoDB" id="545599at2759"/>
<keyword evidence="2" id="KW-1185">Reference proteome</keyword>
<gene>
    <name evidence="1" type="ORF">MICPUN_60389</name>
</gene>
<dbReference type="Pfam" id="PF10294">
    <property type="entry name" value="Methyltransf_16"/>
    <property type="match status" value="1"/>
</dbReference>
<accession>C1EBD2</accession>
<dbReference type="STRING" id="296587.C1EBD2"/>
<sequence length="332" mass="35858">MELLSEVESLCDSLFWDRADVGKRLASLRKLQTAVTCEEELKRHGGVDRLRKALAWDDEEAVDIAASVLASCSGYTARGPGTRTQTFGEHSIAVHETDYVEGGLGWRVWASGVVMCRELLARHGEIGLNGADVLEVGAGCGVVGFLAARLGARRVTFTDYLPGLLSNLDKSVELNAEASRGCELRVRHLEWLASVPGLSEESARPVGGDGSCSGGDANSFAAMARDRALATDETFAVILGSDVCYEDPLPKALAHTLSKRLARPGVAWLTLPVRDWPGESGEAVIERLVKFATDLGMAATVEKAPDLEEEEYEGGTFVRHRGGMVHVWLRHE</sequence>
<dbReference type="InterPro" id="IPR029063">
    <property type="entry name" value="SAM-dependent_MTases_sf"/>
</dbReference>
<evidence type="ECO:0000313" key="2">
    <source>
        <dbReference type="Proteomes" id="UP000002009"/>
    </source>
</evidence>
<protein>
    <submittedName>
        <fullName evidence="1">Uncharacterized protein</fullName>
    </submittedName>
</protein>
<dbReference type="PANTHER" id="PTHR14614">
    <property type="entry name" value="HEPATOCELLULAR CARCINOMA-ASSOCIATED ANTIGEN"/>
    <property type="match status" value="1"/>
</dbReference>
<name>C1EBD2_MICCC</name>
<dbReference type="eggNOG" id="ENOG502SCRU">
    <property type="taxonomic scope" value="Eukaryota"/>
</dbReference>
<organism evidence="1 2">
    <name type="scientific">Micromonas commoda (strain RCC299 / NOUM17 / CCMP2709)</name>
    <name type="common">Picoplanktonic green alga</name>
    <dbReference type="NCBI Taxonomy" id="296587"/>
    <lineage>
        <taxon>Eukaryota</taxon>
        <taxon>Viridiplantae</taxon>
        <taxon>Chlorophyta</taxon>
        <taxon>Mamiellophyceae</taxon>
        <taxon>Mamiellales</taxon>
        <taxon>Mamiellaceae</taxon>
        <taxon>Micromonas</taxon>
    </lineage>
</organism>
<dbReference type="EMBL" id="CP001328">
    <property type="protein sequence ID" value="ACO65010.1"/>
    <property type="molecule type" value="Genomic_DNA"/>
</dbReference>
<dbReference type="InParanoid" id="C1EBD2"/>
<evidence type="ECO:0000313" key="1">
    <source>
        <dbReference type="EMBL" id="ACO65010.1"/>
    </source>
</evidence>
<dbReference type="Gene3D" id="3.40.50.150">
    <property type="entry name" value="Vaccinia Virus protein VP39"/>
    <property type="match status" value="1"/>
</dbReference>
<dbReference type="OMA" id="DVCYEDP"/>
<dbReference type="RefSeq" id="XP_002503752.1">
    <property type="nucleotide sequence ID" value="XM_002503706.1"/>
</dbReference>
<dbReference type="InterPro" id="IPR019410">
    <property type="entry name" value="Methyltransf_16"/>
</dbReference>
<dbReference type="SUPFAM" id="SSF53335">
    <property type="entry name" value="S-adenosyl-L-methionine-dependent methyltransferases"/>
    <property type="match status" value="1"/>
</dbReference>
<dbReference type="Proteomes" id="UP000002009">
    <property type="component" value="Chromosome 7"/>
</dbReference>
<dbReference type="AlphaFoldDB" id="C1EBD2"/>
<proteinExistence type="predicted"/>
<reference evidence="1 2" key="1">
    <citation type="journal article" date="2009" name="Science">
        <title>Green evolution and dynamic adaptations revealed by genomes of the marine picoeukaryotes Micromonas.</title>
        <authorList>
            <person name="Worden A.Z."/>
            <person name="Lee J.H."/>
            <person name="Mock T."/>
            <person name="Rouze P."/>
            <person name="Simmons M.P."/>
            <person name="Aerts A.L."/>
            <person name="Allen A.E."/>
            <person name="Cuvelier M.L."/>
            <person name="Derelle E."/>
            <person name="Everett M.V."/>
            <person name="Foulon E."/>
            <person name="Grimwood J."/>
            <person name="Gundlach H."/>
            <person name="Henrissat B."/>
            <person name="Napoli C."/>
            <person name="McDonald S.M."/>
            <person name="Parker M.S."/>
            <person name="Rombauts S."/>
            <person name="Salamov A."/>
            <person name="Von Dassow P."/>
            <person name="Badger J.H."/>
            <person name="Coutinho P.M."/>
            <person name="Demir E."/>
            <person name="Dubchak I."/>
            <person name="Gentemann C."/>
            <person name="Eikrem W."/>
            <person name="Gready J.E."/>
            <person name="John U."/>
            <person name="Lanier W."/>
            <person name="Lindquist E.A."/>
            <person name="Lucas S."/>
            <person name="Mayer K.F."/>
            <person name="Moreau H."/>
            <person name="Not F."/>
            <person name="Otillar R."/>
            <person name="Panaud O."/>
            <person name="Pangilinan J."/>
            <person name="Paulsen I."/>
            <person name="Piegu B."/>
            <person name="Poliakov A."/>
            <person name="Robbens S."/>
            <person name="Schmutz J."/>
            <person name="Toulza E."/>
            <person name="Wyss T."/>
            <person name="Zelensky A."/>
            <person name="Zhou K."/>
            <person name="Armbrust E.V."/>
            <person name="Bhattacharya D."/>
            <person name="Goodenough U.W."/>
            <person name="Van de Peer Y."/>
            <person name="Grigoriev I.V."/>
        </authorList>
    </citation>
    <scope>NUCLEOTIDE SEQUENCE [LARGE SCALE GENOMIC DNA]</scope>
    <source>
        <strain evidence="2">RCC299 / NOUM17</strain>
    </source>
</reference>